<dbReference type="InterPro" id="IPR010987">
    <property type="entry name" value="Glutathione-S-Trfase_C-like"/>
</dbReference>
<dbReference type="GO" id="GO:0004364">
    <property type="term" value="F:glutathione transferase activity"/>
    <property type="evidence" value="ECO:0007669"/>
    <property type="project" value="TreeGrafter"/>
</dbReference>
<dbReference type="PROSITE" id="PS50404">
    <property type="entry name" value="GST_NTER"/>
    <property type="match status" value="1"/>
</dbReference>
<dbReference type="SFLD" id="SFLDS00019">
    <property type="entry name" value="Glutathione_Transferase_(cytos"/>
    <property type="match status" value="1"/>
</dbReference>
<proteinExistence type="predicted"/>
<dbReference type="AlphaFoldDB" id="A0AA38J1V8"/>
<dbReference type="Proteomes" id="UP001168821">
    <property type="component" value="Unassembled WGS sequence"/>
</dbReference>
<dbReference type="PANTHER" id="PTHR43969:SF3">
    <property type="entry name" value="GLUTATHIONE S TRANSFERASE E11, ISOFORM A-RELATED"/>
    <property type="match status" value="1"/>
</dbReference>
<dbReference type="InterPro" id="IPR036282">
    <property type="entry name" value="Glutathione-S-Trfase_C_sf"/>
</dbReference>
<dbReference type="SFLD" id="SFLDG01153">
    <property type="entry name" value="Main.4:_Theta-like"/>
    <property type="match status" value="1"/>
</dbReference>
<dbReference type="Pfam" id="PF02798">
    <property type="entry name" value="GST_N"/>
    <property type="match status" value="1"/>
</dbReference>
<evidence type="ECO:0000259" key="2">
    <source>
        <dbReference type="PROSITE" id="PS50404"/>
    </source>
</evidence>
<dbReference type="SFLD" id="SFLDG00358">
    <property type="entry name" value="Main_(cytGST)"/>
    <property type="match status" value="1"/>
</dbReference>
<comment type="subunit">
    <text evidence="1">Homodimer.</text>
</comment>
<feature type="domain" description="GST C-terminal" evidence="3">
    <location>
        <begin position="88"/>
        <end position="223"/>
    </location>
</feature>
<dbReference type="FunFam" id="1.20.1050.10:FF:000007">
    <property type="entry name" value="Glutathione S-transferase 1-1"/>
    <property type="match status" value="1"/>
</dbReference>
<dbReference type="GO" id="GO:0006749">
    <property type="term" value="P:glutathione metabolic process"/>
    <property type="evidence" value="ECO:0007669"/>
    <property type="project" value="TreeGrafter"/>
</dbReference>
<dbReference type="FunFam" id="3.40.30.10:FF:000034">
    <property type="entry name" value="glutathione S-transferase 1"/>
    <property type="match status" value="1"/>
</dbReference>
<dbReference type="CDD" id="cd03177">
    <property type="entry name" value="GST_C_Delta_Epsilon"/>
    <property type="match status" value="1"/>
</dbReference>
<accession>A0AA38J1V8</accession>
<dbReference type="PROSITE" id="PS50405">
    <property type="entry name" value="GST_CTER"/>
    <property type="match status" value="1"/>
</dbReference>
<dbReference type="PANTHER" id="PTHR43969">
    <property type="entry name" value="GLUTATHIONE S TRANSFERASE D10, ISOFORM A-RELATED"/>
    <property type="match status" value="1"/>
</dbReference>
<dbReference type="SUPFAM" id="SSF47616">
    <property type="entry name" value="GST C-terminal domain-like"/>
    <property type="match status" value="1"/>
</dbReference>
<dbReference type="InterPro" id="IPR036249">
    <property type="entry name" value="Thioredoxin-like_sf"/>
</dbReference>
<evidence type="ECO:0000313" key="5">
    <source>
        <dbReference type="Proteomes" id="UP001168821"/>
    </source>
</evidence>
<protein>
    <submittedName>
        <fullName evidence="4">Uncharacterized protein</fullName>
    </submittedName>
</protein>
<dbReference type="CDD" id="cd03045">
    <property type="entry name" value="GST_N_Delta_Epsilon"/>
    <property type="match status" value="1"/>
</dbReference>
<evidence type="ECO:0000259" key="3">
    <source>
        <dbReference type="PROSITE" id="PS50405"/>
    </source>
</evidence>
<dbReference type="Gene3D" id="1.20.1050.10">
    <property type="match status" value="1"/>
</dbReference>
<comment type="caution">
    <text evidence="4">The sequence shown here is derived from an EMBL/GenBank/DDBJ whole genome shotgun (WGS) entry which is preliminary data.</text>
</comment>
<feature type="domain" description="GST N-terminal" evidence="2">
    <location>
        <begin position="1"/>
        <end position="82"/>
    </location>
</feature>
<dbReference type="Gene3D" id="3.40.30.10">
    <property type="entry name" value="Glutaredoxin"/>
    <property type="match status" value="1"/>
</dbReference>
<dbReference type="InterPro" id="IPR004045">
    <property type="entry name" value="Glutathione_S-Trfase_N"/>
</dbReference>
<sequence length="224" mass="25216">MSIKLYYALPSPPCRATLLTIKALQLEVDLVPINLVAQEHLTTDFLKINPFHTLPTIQDEEFYIWDSHAINCYLVDKYGEDDGLYPKDLERRAVVNQRLHFDSNVLSARFAAIVSPILREGARIIPKDKSDALLQGLTLLESLLEKSYYVTGNTLTIADFSLVATVSSANAVLPLASNRFPNIFEWLARMESLPYYQEANQEGLDAFATMLKSKHLVRQASAVK</sequence>
<gene>
    <name evidence="4" type="ORF">Zmor_008129</name>
</gene>
<dbReference type="EMBL" id="JALNTZ010000002">
    <property type="protein sequence ID" value="KAJ3663912.1"/>
    <property type="molecule type" value="Genomic_DNA"/>
</dbReference>
<dbReference type="SUPFAM" id="SSF52833">
    <property type="entry name" value="Thioredoxin-like"/>
    <property type="match status" value="1"/>
</dbReference>
<evidence type="ECO:0000313" key="4">
    <source>
        <dbReference type="EMBL" id="KAJ3663912.1"/>
    </source>
</evidence>
<name>A0AA38J1V8_9CUCU</name>
<organism evidence="4 5">
    <name type="scientific">Zophobas morio</name>
    <dbReference type="NCBI Taxonomy" id="2755281"/>
    <lineage>
        <taxon>Eukaryota</taxon>
        <taxon>Metazoa</taxon>
        <taxon>Ecdysozoa</taxon>
        <taxon>Arthropoda</taxon>
        <taxon>Hexapoda</taxon>
        <taxon>Insecta</taxon>
        <taxon>Pterygota</taxon>
        <taxon>Neoptera</taxon>
        <taxon>Endopterygota</taxon>
        <taxon>Coleoptera</taxon>
        <taxon>Polyphaga</taxon>
        <taxon>Cucujiformia</taxon>
        <taxon>Tenebrionidae</taxon>
        <taxon>Zophobas</taxon>
    </lineage>
</organism>
<dbReference type="Pfam" id="PF13410">
    <property type="entry name" value="GST_C_2"/>
    <property type="match status" value="1"/>
</dbReference>
<dbReference type="InterPro" id="IPR040079">
    <property type="entry name" value="Glutathione_S-Trfase"/>
</dbReference>
<keyword evidence="5" id="KW-1185">Reference proteome</keyword>
<evidence type="ECO:0000256" key="1">
    <source>
        <dbReference type="ARBA" id="ARBA00011738"/>
    </source>
</evidence>
<reference evidence="4" key="1">
    <citation type="journal article" date="2023" name="G3 (Bethesda)">
        <title>Whole genome assemblies of Zophobas morio and Tenebrio molitor.</title>
        <authorList>
            <person name="Kaur S."/>
            <person name="Stinson S.A."/>
            <person name="diCenzo G.C."/>
        </authorList>
    </citation>
    <scope>NUCLEOTIDE SEQUENCE</scope>
    <source>
        <strain evidence="4">QUZm001</strain>
    </source>
</reference>